<reference evidence="2" key="1">
    <citation type="submission" date="2020-06" db="EMBL/GenBank/DDBJ databases">
        <authorList>
            <person name="Li T."/>
            <person name="Hu X."/>
            <person name="Zhang T."/>
            <person name="Song X."/>
            <person name="Zhang H."/>
            <person name="Dai N."/>
            <person name="Sheng W."/>
            <person name="Hou X."/>
            <person name="Wei L."/>
        </authorList>
    </citation>
    <scope>NUCLEOTIDE SEQUENCE</scope>
    <source>
        <strain evidence="2">3651</strain>
        <tissue evidence="2">Leaf</tissue>
    </source>
</reference>
<sequence length="321" mass="35869">MKSGDMRIKKELSVTILVKQPAGRCSFCLLAVVLPAAAGRIVPLLVLSFAKVPAAGGWSLAVGRTGGDLLHLVLGFRFVGYFSAFSSCFFSTSRPPFNHQFSWLLEEVSSCWCLAGVVRVLANFQSLFQAFFCPSIEDVLGLFFAAVVTFFRPESKCYTLSFFFVPASPAGLFFMVLAFPASFLSQTLLLISTVVWWDLRESCCRVFPLPTRVWLVPVLNFLQGSRCCYWTVFHGVGRTKTNLLHVVRSFRFARFSECFSAFFGQFFLGCWRRYVCYGGSFLLTGVKLLLPCSVLPSNLLDEQVQLLAEVPPATTGRISWY</sequence>
<evidence type="ECO:0000313" key="3">
    <source>
        <dbReference type="Proteomes" id="UP001293254"/>
    </source>
</evidence>
<dbReference type="AlphaFoldDB" id="A0AAE1Z4C6"/>
<keyword evidence="1" id="KW-0812">Transmembrane</keyword>
<reference evidence="2" key="2">
    <citation type="journal article" date="2024" name="Plant">
        <title>Genomic evolution and insights into agronomic trait innovations of Sesamum species.</title>
        <authorList>
            <person name="Miao H."/>
            <person name="Wang L."/>
            <person name="Qu L."/>
            <person name="Liu H."/>
            <person name="Sun Y."/>
            <person name="Le M."/>
            <person name="Wang Q."/>
            <person name="Wei S."/>
            <person name="Zheng Y."/>
            <person name="Lin W."/>
            <person name="Duan Y."/>
            <person name="Cao H."/>
            <person name="Xiong S."/>
            <person name="Wang X."/>
            <person name="Wei L."/>
            <person name="Li C."/>
            <person name="Ma Q."/>
            <person name="Ju M."/>
            <person name="Zhao R."/>
            <person name="Li G."/>
            <person name="Mu C."/>
            <person name="Tian Q."/>
            <person name="Mei H."/>
            <person name="Zhang T."/>
            <person name="Gao T."/>
            <person name="Zhang H."/>
        </authorList>
    </citation>
    <scope>NUCLEOTIDE SEQUENCE</scope>
    <source>
        <strain evidence="2">3651</strain>
    </source>
</reference>
<name>A0AAE1Z4C6_9LAMI</name>
<feature type="transmembrane region" description="Helical" evidence="1">
    <location>
        <begin position="27"/>
        <end position="49"/>
    </location>
</feature>
<evidence type="ECO:0008006" key="4">
    <source>
        <dbReference type="Google" id="ProtNLM"/>
    </source>
</evidence>
<keyword evidence="1" id="KW-1133">Transmembrane helix</keyword>
<protein>
    <recommendedName>
        <fullName evidence="4">Transmembrane protein</fullName>
    </recommendedName>
</protein>
<proteinExistence type="predicted"/>
<keyword evidence="1" id="KW-0472">Membrane</keyword>
<dbReference type="Proteomes" id="UP001293254">
    <property type="component" value="Unassembled WGS sequence"/>
</dbReference>
<feature type="transmembrane region" description="Helical" evidence="1">
    <location>
        <begin position="69"/>
        <end position="91"/>
    </location>
</feature>
<keyword evidence="3" id="KW-1185">Reference proteome</keyword>
<comment type="caution">
    <text evidence="2">The sequence shown here is derived from an EMBL/GenBank/DDBJ whole genome shotgun (WGS) entry which is preliminary data.</text>
</comment>
<evidence type="ECO:0000256" key="1">
    <source>
        <dbReference type="SAM" id="Phobius"/>
    </source>
</evidence>
<dbReference type="EMBL" id="JACGWO010000001">
    <property type="protein sequence ID" value="KAK4441248.1"/>
    <property type="molecule type" value="Genomic_DNA"/>
</dbReference>
<evidence type="ECO:0000313" key="2">
    <source>
        <dbReference type="EMBL" id="KAK4441248.1"/>
    </source>
</evidence>
<accession>A0AAE1Z4C6</accession>
<organism evidence="2 3">
    <name type="scientific">Sesamum alatum</name>
    <dbReference type="NCBI Taxonomy" id="300844"/>
    <lineage>
        <taxon>Eukaryota</taxon>
        <taxon>Viridiplantae</taxon>
        <taxon>Streptophyta</taxon>
        <taxon>Embryophyta</taxon>
        <taxon>Tracheophyta</taxon>
        <taxon>Spermatophyta</taxon>
        <taxon>Magnoliopsida</taxon>
        <taxon>eudicotyledons</taxon>
        <taxon>Gunneridae</taxon>
        <taxon>Pentapetalae</taxon>
        <taxon>asterids</taxon>
        <taxon>lamiids</taxon>
        <taxon>Lamiales</taxon>
        <taxon>Pedaliaceae</taxon>
        <taxon>Sesamum</taxon>
    </lineage>
</organism>
<gene>
    <name evidence="2" type="ORF">Salat_0459700</name>
</gene>